<evidence type="ECO:0000259" key="3">
    <source>
        <dbReference type="PROSITE" id="PS51819"/>
    </source>
</evidence>
<feature type="compositionally biased region" description="Basic and acidic residues" evidence="1">
    <location>
        <begin position="202"/>
        <end position="240"/>
    </location>
</feature>
<feature type="compositionally biased region" description="Acidic residues" evidence="1">
    <location>
        <begin position="415"/>
        <end position="425"/>
    </location>
</feature>
<dbReference type="PRINTS" id="PR01217">
    <property type="entry name" value="PRICHEXTENSN"/>
</dbReference>
<dbReference type="Pfam" id="PF00903">
    <property type="entry name" value="Glyoxalase"/>
    <property type="match status" value="1"/>
</dbReference>
<feature type="region of interest" description="Disordered" evidence="1">
    <location>
        <begin position="175"/>
        <end position="456"/>
    </location>
</feature>
<feature type="compositionally biased region" description="Basic and acidic residues" evidence="1">
    <location>
        <begin position="253"/>
        <end position="265"/>
    </location>
</feature>
<protein>
    <submittedName>
        <fullName evidence="4">VOC family protein</fullName>
    </submittedName>
</protein>
<feature type="transmembrane region" description="Helical" evidence="2">
    <location>
        <begin position="12"/>
        <end position="31"/>
    </location>
</feature>
<organism evidence="4 5">
    <name type="scientific">Plantactinospora sonchi</name>
    <dbReference type="NCBI Taxonomy" id="1544735"/>
    <lineage>
        <taxon>Bacteria</taxon>
        <taxon>Bacillati</taxon>
        <taxon>Actinomycetota</taxon>
        <taxon>Actinomycetes</taxon>
        <taxon>Micromonosporales</taxon>
        <taxon>Micromonosporaceae</taxon>
        <taxon>Plantactinospora</taxon>
    </lineage>
</organism>
<keyword evidence="2" id="KW-0472">Membrane</keyword>
<proteinExistence type="predicted"/>
<dbReference type="CDD" id="cd06587">
    <property type="entry name" value="VOC"/>
    <property type="match status" value="1"/>
</dbReference>
<feature type="transmembrane region" description="Helical" evidence="2">
    <location>
        <begin position="37"/>
        <end position="59"/>
    </location>
</feature>
<accession>A0ABU7S4K9</accession>
<feature type="compositionally biased region" description="Low complexity" evidence="1">
    <location>
        <begin position="361"/>
        <end position="396"/>
    </location>
</feature>
<dbReference type="EMBL" id="JAZGQK010000041">
    <property type="protein sequence ID" value="MEE6263630.1"/>
    <property type="molecule type" value="Genomic_DNA"/>
</dbReference>
<keyword evidence="5" id="KW-1185">Reference proteome</keyword>
<feature type="compositionally biased region" description="Acidic residues" evidence="1">
    <location>
        <begin position="190"/>
        <end position="200"/>
    </location>
</feature>
<dbReference type="InterPro" id="IPR004360">
    <property type="entry name" value="Glyas_Fos-R_dOase_dom"/>
</dbReference>
<dbReference type="InterPro" id="IPR037523">
    <property type="entry name" value="VOC_core"/>
</dbReference>
<dbReference type="InterPro" id="IPR029068">
    <property type="entry name" value="Glyas_Bleomycin-R_OHBP_Dase"/>
</dbReference>
<reference evidence="4 5" key="1">
    <citation type="submission" date="2024-01" db="EMBL/GenBank/DDBJ databases">
        <title>Genome insights into Plantactinospora sonchi sp. nov.</title>
        <authorList>
            <person name="Wang L."/>
        </authorList>
    </citation>
    <scope>NUCLEOTIDE SEQUENCE [LARGE SCALE GENOMIC DNA]</scope>
    <source>
        <strain evidence="4 5">NEAU-QY2</strain>
    </source>
</reference>
<sequence>MADGRRRQVAPVRKLVAAVLGTLATFVMLFGLGMRSWAIVMLGVALLALAIGLVAFTAVRSGPRAWVTGIGHVHSVTEPPASSAFGRCELQIVIDAPGVPARSVKIRDPRVPVSKWPDPGATLPIMVAIDDQRHVRILWDEVLTHAEAAAGADLPPPFEGLDPLGDEILIEQETPPWARGGRDDPYPDAPLDDPLVDLPDEGLGRPFHDEGLGRPFHDEDLGRPFHDDQLPRHDDRRPVVEDPDPLDDNPPPLRDDLGTHRDEPVVVRQTPGGTIVLEGTLVEPPPPTTTPLPRRPRPGPNGESRRPSPGPTVETAGTTYSAATVPGSVDPDGPTFQSPAPEQTPRTADAAPPPFTPPSGTPAAAPGPASTATRSGPASTASASAPASTGVPSTATVRPTGPSPAPGQRSGGPAEDIEIDIDLDDPGPGSAAGAAQPDPVAGHGTAGSGPAAPSGDDEAILEDLIATPPPARLGESGSIAGVGITLLVTDLERSISFYRDLLGFFEIDGGDGNAILASGGTRLVLRAIREVAPINRRLVHLNLEVNDVHAVHDELVGKGVKFTYAPRAVNRGAKLELWAAAFRDPDGHGIALTQWRDRATG</sequence>
<feature type="compositionally biased region" description="Pro residues" evidence="1">
    <location>
        <begin position="351"/>
        <end position="360"/>
    </location>
</feature>
<dbReference type="SUPFAM" id="SSF54593">
    <property type="entry name" value="Glyoxalase/Bleomycin resistance protein/Dihydroxybiphenyl dioxygenase"/>
    <property type="match status" value="1"/>
</dbReference>
<evidence type="ECO:0000256" key="2">
    <source>
        <dbReference type="SAM" id="Phobius"/>
    </source>
</evidence>
<name>A0ABU7S4K9_9ACTN</name>
<keyword evidence="2" id="KW-0812">Transmembrane</keyword>
<evidence type="ECO:0000256" key="1">
    <source>
        <dbReference type="SAM" id="MobiDB-lite"/>
    </source>
</evidence>
<gene>
    <name evidence="4" type="ORF">V1633_34680</name>
</gene>
<evidence type="ECO:0000313" key="5">
    <source>
        <dbReference type="Proteomes" id="UP001332243"/>
    </source>
</evidence>
<keyword evidence="2" id="KW-1133">Transmembrane helix</keyword>
<dbReference type="Gene3D" id="3.10.180.10">
    <property type="entry name" value="2,3-Dihydroxybiphenyl 1,2-Dioxygenase, domain 1"/>
    <property type="match status" value="1"/>
</dbReference>
<feature type="domain" description="VOC" evidence="3">
    <location>
        <begin position="478"/>
        <end position="595"/>
    </location>
</feature>
<dbReference type="Proteomes" id="UP001332243">
    <property type="component" value="Unassembled WGS sequence"/>
</dbReference>
<comment type="caution">
    <text evidence="4">The sequence shown here is derived from an EMBL/GenBank/DDBJ whole genome shotgun (WGS) entry which is preliminary data.</text>
</comment>
<dbReference type="PROSITE" id="PS51819">
    <property type="entry name" value="VOC"/>
    <property type="match status" value="1"/>
</dbReference>
<evidence type="ECO:0000313" key="4">
    <source>
        <dbReference type="EMBL" id="MEE6263630.1"/>
    </source>
</evidence>
<feature type="compositionally biased region" description="Low complexity" evidence="1">
    <location>
        <begin position="426"/>
        <end position="454"/>
    </location>
</feature>
<dbReference type="RefSeq" id="WP_331218517.1">
    <property type="nucleotide sequence ID" value="NZ_JAZGQK010000041.1"/>
</dbReference>